<feature type="coiled-coil region" evidence="1">
    <location>
        <begin position="399"/>
        <end position="475"/>
    </location>
</feature>
<evidence type="ECO:0000313" key="4">
    <source>
        <dbReference type="EMBL" id="RGD78380.1"/>
    </source>
</evidence>
<dbReference type="InterPro" id="IPR006119">
    <property type="entry name" value="Resolv_N"/>
</dbReference>
<dbReference type="Pfam" id="PF13408">
    <property type="entry name" value="Zn_ribbon_recom"/>
    <property type="match status" value="1"/>
</dbReference>
<dbReference type="SUPFAM" id="SSF53041">
    <property type="entry name" value="Resolvase-like"/>
    <property type="match status" value="1"/>
</dbReference>
<dbReference type="GO" id="GO:0003677">
    <property type="term" value="F:DNA binding"/>
    <property type="evidence" value="ECO:0007669"/>
    <property type="project" value="InterPro"/>
</dbReference>
<dbReference type="RefSeq" id="WP_117445237.1">
    <property type="nucleotide sequence ID" value="NZ_QUSK01000001.1"/>
</dbReference>
<dbReference type="PANTHER" id="PTHR30461">
    <property type="entry name" value="DNA-INVERTASE FROM LAMBDOID PROPHAGE"/>
    <property type="match status" value="1"/>
</dbReference>
<feature type="domain" description="Recombinase" evidence="3">
    <location>
        <begin position="168"/>
        <end position="312"/>
    </location>
</feature>
<evidence type="ECO:0000259" key="3">
    <source>
        <dbReference type="PROSITE" id="PS51737"/>
    </source>
</evidence>
<dbReference type="GO" id="GO:0000150">
    <property type="term" value="F:DNA strand exchange activity"/>
    <property type="evidence" value="ECO:0007669"/>
    <property type="project" value="InterPro"/>
</dbReference>
<dbReference type="PANTHER" id="PTHR30461:SF23">
    <property type="entry name" value="DNA RECOMBINASE-RELATED"/>
    <property type="match status" value="1"/>
</dbReference>
<dbReference type="InterPro" id="IPR038109">
    <property type="entry name" value="DNA_bind_recomb_sf"/>
</dbReference>
<dbReference type="InterPro" id="IPR025827">
    <property type="entry name" value="Zn_ribbon_recom_dom"/>
</dbReference>
<dbReference type="PROSITE" id="PS51737">
    <property type="entry name" value="RECOMBINASE_DNA_BIND"/>
    <property type="match status" value="1"/>
</dbReference>
<dbReference type="Pfam" id="PF00239">
    <property type="entry name" value="Resolvase"/>
    <property type="match status" value="1"/>
</dbReference>
<dbReference type="Pfam" id="PF07508">
    <property type="entry name" value="Recombinase"/>
    <property type="match status" value="1"/>
</dbReference>
<sequence length="553" mass="64511">MPDRIWNAAEYTRLSRDDGDKAESNSITSQKEIIRDYVRRHPEFVIVKEYADDGYSGVNFERPGFKQMMEDIKAKKIDCVICKDLSRFARNYIDAGRYLEKIFPFMGVRFIAINDNYDSCGEKAQSDALIVPFKNLINDAYCRDISVKIRSQLDIKRKMGDFIGAFAPYGYRKDEANRNRLVVDEEAARTVELIFRLRIQGLCNSAIADRLNSMGILSPMEYKQAQGFNYSCGFRSNEQAQWSPMLVKRILSNEIYIGTLIQHKSGTPNHKIKKRVEYDRDEWIVIENNHEPIICRSDFDTVQNLMLRDVRTAPKQEKVHLFSGFVFCGDCKHTMVRKTVPSGGKKYRYLVCSTNKAGKGCSPHTFSEDKLKSIVLRVVNDHIELIAQVEQVLDYIASLPEQERRIINYDAQMTALENEIKRYQDLKINLYSDMADGVISREEYKEFHAGYDRRIADRQRQLGKLKDERSQAMENSSGNIEWIEQFKKYRHLTELDRECIVHLIEKILIYDGKRIEVCFRYRDELENALQYIERFEDVLPAEEGVTIPERRNA</sequence>
<dbReference type="InterPro" id="IPR025378">
    <property type="entry name" value="DUF4368"/>
</dbReference>
<accession>A0A3E3E8I1</accession>
<protein>
    <submittedName>
        <fullName evidence="4">DUF4368 domain-containing protein</fullName>
    </submittedName>
</protein>
<organism evidence="4 5">
    <name type="scientific">Faecalicoccus pleomorphus</name>
    <dbReference type="NCBI Taxonomy" id="1323"/>
    <lineage>
        <taxon>Bacteria</taxon>
        <taxon>Bacillati</taxon>
        <taxon>Bacillota</taxon>
        <taxon>Erysipelotrichia</taxon>
        <taxon>Erysipelotrichales</taxon>
        <taxon>Erysipelotrichaceae</taxon>
        <taxon>Faecalicoccus</taxon>
    </lineage>
</organism>
<dbReference type="EMBL" id="QUSK01000001">
    <property type="protein sequence ID" value="RGD78380.1"/>
    <property type="molecule type" value="Genomic_DNA"/>
</dbReference>
<dbReference type="InterPro" id="IPR050639">
    <property type="entry name" value="SSR_resolvase"/>
</dbReference>
<dbReference type="AlphaFoldDB" id="A0A3E3E8I1"/>
<reference evidence="4 5" key="1">
    <citation type="submission" date="2018-08" db="EMBL/GenBank/DDBJ databases">
        <title>A genome reference for cultivated species of the human gut microbiota.</title>
        <authorList>
            <person name="Zou Y."/>
            <person name="Xue W."/>
            <person name="Luo G."/>
        </authorList>
    </citation>
    <scope>NUCLEOTIDE SEQUENCE [LARGE SCALE GENOMIC DNA]</scope>
    <source>
        <strain evidence="4 5">TF08-11</strain>
    </source>
</reference>
<dbReference type="Gene3D" id="3.90.1750.20">
    <property type="entry name" value="Putative Large Serine Recombinase, Chain B, Domain 2"/>
    <property type="match status" value="1"/>
</dbReference>
<dbReference type="PROSITE" id="PS51736">
    <property type="entry name" value="RECOMBINASES_3"/>
    <property type="match status" value="1"/>
</dbReference>
<feature type="domain" description="Resolvase/invertase-type recombinase catalytic" evidence="2">
    <location>
        <begin position="7"/>
        <end position="160"/>
    </location>
</feature>
<evidence type="ECO:0000259" key="2">
    <source>
        <dbReference type="PROSITE" id="PS51736"/>
    </source>
</evidence>
<keyword evidence="1" id="KW-0175">Coiled coil</keyword>
<dbReference type="Proteomes" id="UP000260721">
    <property type="component" value="Unassembled WGS sequence"/>
</dbReference>
<gene>
    <name evidence="4" type="ORF">DXC78_00675</name>
</gene>
<dbReference type="InterPro" id="IPR036162">
    <property type="entry name" value="Resolvase-like_N_sf"/>
</dbReference>
<dbReference type="InterPro" id="IPR011109">
    <property type="entry name" value="DNA_bind_recombinase_dom"/>
</dbReference>
<proteinExistence type="predicted"/>
<evidence type="ECO:0000313" key="5">
    <source>
        <dbReference type="Proteomes" id="UP000260721"/>
    </source>
</evidence>
<comment type="caution">
    <text evidence="4">The sequence shown here is derived from an EMBL/GenBank/DDBJ whole genome shotgun (WGS) entry which is preliminary data.</text>
</comment>
<name>A0A3E3E8I1_9FIRM</name>
<dbReference type="Gene3D" id="3.40.50.1390">
    <property type="entry name" value="Resolvase, N-terminal catalytic domain"/>
    <property type="match status" value="1"/>
</dbReference>
<dbReference type="Pfam" id="PF14287">
    <property type="entry name" value="DUF4368"/>
    <property type="match status" value="1"/>
</dbReference>
<dbReference type="SMART" id="SM00857">
    <property type="entry name" value="Resolvase"/>
    <property type="match status" value="1"/>
</dbReference>
<evidence type="ECO:0000256" key="1">
    <source>
        <dbReference type="SAM" id="Coils"/>
    </source>
</evidence>